<evidence type="ECO:0000313" key="2">
    <source>
        <dbReference type="Proteomes" id="UP000266723"/>
    </source>
</evidence>
<protein>
    <submittedName>
        <fullName evidence="1">Uncharacterized protein</fullName>
    </submittedName>
</protein>
<accession>A0ABQ7CH18</accession>
<organism evidence="1 2">
    <name type="scientific">Brassica cretica</name>
    <name type="common">Mustard</name>
    <dbReference type="NCBI Taxonomy" id="69181"/>
    <lineage>
        <taxon>Eukaryota</taxon>
        <taxon>Viridiplantae</taxon>
        <taxon>Streptophyta</taxon>
        <taxon>Embryophyta</taxon>
        <taxon>Tracheophyta</taxon>
        <taxon>Spermatophyta</taxon>
        <taxon>Magnoliopsida</taxon>
        <taxon>eudicotyledons</taxon>
        <taxon>Gunneridae</taxon>
        <taxon>Pentapetalae</taxon>
        <taxon>rosids</taxon>
        <taxon>malvids</taxon>
        <taxon>Brassicales</taxon>
        <taxon>Brassicaceae</taxon>
        <taxon>Brassiceae</taxon>
        <taxon>Brassica</taxon>
    </lineage>
</organism>
<dbReference type="Proteomes" id="UP000266723">
    <property type="component" value="Unassembled WGS sequence"/>
</dbReference>
<evidence type="ECO:0000313" key="1">
    <source>
        <dbReference type="EMBL" id="KAF3551255.1"/>
    </source>
</evidence>
<keyword evidence="2" id="KW-1185">Reference proteome</keyword>
<name>A0ABQ7CH18_BRACR</name>
<comment type="caution">
    <text evidence="1">The sequence shown here is derived from an EMBL/GenBank/DDBJ whole genome shotgun (WGS) entry which is preliminary data.</text>
</comment>
<reference evidence="1 2" key="1">
    <citation type="journal article" date="2020" name="BMC Genomics">
        <title>Intraspecific diversification of the crop wild relative Brassica cretica Lam. using demographic model selection.</title>
        <authorList>
            <person name="Kioukis A."/>
            <person name="Michalopoulou V.A."/>
            <person name="Briers L."/>
            <person name="Pirintsos S."/>
            <person name="Studholme D.J."/>
            <person name="Pavlidis P."/>
            <person name="Sarris P.F."/>
        </authorList>
    </citation>
    <scope>NUCLEOTIDE SEQUENCE [LARGE SCALE GENOMIC DNA]</scope>
    <source>
        <strain evidence="2">cv. PFS-1207/04</strain>
    </source>
</reference>
<dbReference type="EMBL" id="QGKV02000832">
    <property type="protein sequence ID" value="KAF3551255.1"/>
    <property type="molecule type" value="Genomic_DNA"/>
</dbReference>
<sequence>MHGLMSYRCLEGSNRYTATELRFVATELWVGLGCYAATGQRVCVVVTQWSSLRPSVRSARSLRSDRALPKRRYDISPCILVYPSMLSPEDRSEPISRSPPF</sequence>
<proteinExistence type="predicted"/>
<gene>
    <name evidence="1" type="ORF">DY000_02008194</name>
</gene>